<comment type="caution">
    <text evidence="2">Lacks conserved residue(s) required for the propagation of feature annotation.</text>
</comment>
<evidence type="ECO:0000313" key="5">
    <source>
        <dbReference type="Proteomes" id="UP001196413"/>
    </source>
</evidence>
<keyword evidence="5" id="KW-1185">Reference proteome</keyword>
<sequence length="94" mass="10651">MGTSLVVQPFASLVNEVAEDVPRLLINKEEVGRTNAFERAMGFSGLCYGLKDNERDVFWAGSCDDGCKRLAELLDWEHELELLIQEGEIKYRSQ</sequence>
<evidence type="ECO:0000256" key="2">
    <source>
        <dbReference type="PROSITE-ProRule" id="PRU00236"/>
    </source>
</evidence>
<evidence type="ECO:0000259" key="3">
    <source>
        <dbReference type="PROSITE" id="PS50305"/>
    </source>
</evidence>
<dbReference type="PROSITE" id="PS50305">
    <property type="entry name" value="SIRTUIN"/>
    <property type="match status" value="1"/>
</dbReference>
<dbReference type="Gene3D" id="3.40.50.1220">
    <property type="entry name" value="TPP-binding domain"/>
    <property type="match status" value="1"/>
</dbReference>
<protein>
    <submittedName>
        <fullName evidence="4">NAD-dependent protein deacetylase sirtuin-2</fullName>
    </submittedName>
</protein>
<evidence type="ECO:0000256" key="1">
    <source>
        <dbReference type="ARBA" id="ARBA00023027"/>
    </source>
</evidence>
<reference evidence="4" key="1">
    <citation type="submission" date="2021-06" db="EMBL/GenBank/DDBJ databases">
        <title>Parelaphostrongylus tenuis whole genome reference sequence.</title>
        <authorList>
            <person name="Garwood T.J."/>
            <person name="Larsen P.A."/>
            <person name="Fountain-Jones N.M."/>
            <person name="Garbe J.R."/>
            <person name="Macchietto M.G."/>
            <person name="Kania S.A."/>
            <person name="Gerhold R.W."/>
            <person name="Richards J.E."/>
            <person name="Wolf T.M."/>
        </authorList>
    </citation>
    <scope>NUCLEOTIDE SEQUENCE</scope>
    <source>
        <strain evidence="4">MNPRO001-30</strain>
        <tissue evidence="4">Meninges</tissue>
    </source>
</reference>
<name>A0AAD5QHK5_PARTN</name>
<organism evidence="4 5">
    <name type="scientific">Parelaphostrongylus tenuis</name>
    <name type="common">Meningeal worm</name>
    <dbReference type="NCBI Taxonomy" id="148309"/>
    <lineage>
        <taxon>Eukaryota</taxon>
        <taxon>Metazoa</taxon>
        <taxon>Ecdysozoa</taxon>
        <taxon>Nematoda</taxon>
        <taxon>Chromadorea</taxon>
        <taxon>Rhabditida</taxon>
        <taxon>Rhabditina</taxon>
        <taxon>Rhabditomorpha</taxon>
        <taxon>Strongyloidea</taxon>
        <taxon>Metastrongylidae</taxon>
        <taxon>Parelaphostrongylus</taxon>
    </lineage>
</organism>
<proteinExistence type="predicted"/>
<gene>
    <name evidence="4" type="primary">SIRT2_1</name>
    <name evidence="4" type="ORF">KIN20_007101</name>
</gene>
<dbReference type="EMBL" id="JAHQIW010001015">
    <property type="protein sequence ID" value="KAJ1351147.1"/>
    <property type="molecule type" value="Genomic_DNA"/>
</dbReference>
<accession>A0AAD5QHK5</accession>
<dbReference type="AlphaFoldDB" id="A0AAD5QHK5"/>
<dbReference type="Proteomes" id="UP001196413">
    <property type="component" value="Unassembled WGS sequence"/>
</dbReference>
<feature type="domain" description="Deacetylase sirtuin-type" evidence="3">
    <location>
        <begin position="1"/>
        <end position="77"/>
    </location>
</feature>
<dbReference type="InterPro" id="IPR026590">
    <property type="entry name" value="Ssirtuin_cat_dom"/>
</dbReference>
<dbReference type="SUPFAM" id="SSF52467">
    <property type="entry name" value="DHS-like NAD/FAD-binding domain"/>
    <property type="match status" value="1"/>
</dbReference>
<comment type="caution">
    <text evidence="4">The sequence shown here is derived from an EMBL/GenBank/DDBJ whole genome shotgun (WGS) entry which is preliminary data.</text>
</comment>
<dbReference type="InterPro" id="IPR029035">
    <property type="entry name" value="DHS-like_NAD/FAD-binding_dom"/>
</dbReference>
<evidence type="ECO:0000313" key="4">
    <source>
        <dbReference type="EMBL" id="KAJ1351147.1"/>
    </source>
</evidence>
<keyword evidence="1" id="KW-0520">NAD</keyword>